<gene>
    <name evidence="2" type="ORF">NDU88_001989</name>
</gene>
<sequence length="119" mass="12452">MRCRTWTSRLVPAVAGRSSPGRGFQRGEGPFVLPATVKSASHAGAGKLGSLALFSPRPTVPCQAAASSKGRGRTPSLATGQIAQSATRPRAEPVAQSRLPVIRRRVPTLREQAARTSAP</sequence>
<keyword evidence="3" id="KW-1185">Reference proteome</keyword>
<dbReference type="AlphaFoldDB" id="A0AAV7P8P1"/>
<dbReference type="EMBL" id="JANPWB010000011">
    <property type="protein sequence ID" value="KAJ1123520.1"/>
    <property type="molecule type" value="Genomic_DNA"/>
</dbReference>
<feature type="compositionally biased region" description="Polar residues" evidence="1">
    <location>
        <begin position="76"/>
        <end position="87"/>
    </location>
</feature>
<feature type="region of interest" description="Disordered" evidence="1">
    <location>
        <begin position="63"/>
        <end position="97"/>
    </location>
</feature>
<evidence type="ECO:0000256" key="1">
    <source>
        <dbReference type="SAM" id="MobiDB-lite"/>
    </source>
</evidence>
<reference evidence="2" key="1">
    <citation type="journal article" date="2022" name="bioRxiv">
        <title>Sequencing and chromosome-scale assembly of the giantPleurodeles waltlgenome.</title>
        <authorList>
            <person name="Brown T."/>
            <person name="Elewa A."/>
            <person name="Iarovenko S."/>
            <person name="Subramanian E."/>
            <person name="Araus A.J."/>
            <person name="Petzold A."/>
            <person name="Susuki M."/>
            <person name="Suzuki K.-i.T."/>
            <person name="Hayashi T."/>
            <person name="Toyoda A."/>
            <person name="Oliveira C."/>
            <person name="Osipova E."/>
            <person name="Leigh N.D."/>
            <person name="Simon A."/>
            <person name="Yun M.H."/>
        </authorList>
    </citation>
    <scope>NUCLEOTIDE SEQUENCE</scope>
    <source>
        <strain evidence="2">20211129_DDA</strain>
        <tissue evidence="2">Liver</tissue>
    </source>
</reference>
<organism evidence="2 3">
    <name type="scientific">Pleurodeles waltl</name>
    <name type="common">Iberian ribbed newt</name>
    <dbReference type="NCBI Taxonomy" id="8319"/>
    <lineage>
        <taxon>Eukaryota</taxon>
        <taxon>Metazoa</taxon>
        <taxon>Chordata</taxon>
        <taxon>Craniata</taxon>
        <taxon>Vertebrata</taxon>
        <taxon>Euteleostomi</taxon>
        <taxon>Amphibia</taxon>
        <taxon>Batrachia</taxon>
        <taxon>Caudata</taxon>
        <taxon>Salamandroidea</taxon>
        <taxon>Salamandridae</taxon>
        <taxon>Pleurodelinae</taxon>
        <taxon>Pleurodeles</taxon>
    </lineage>
</organism>
<evidence type="ECO:0000313" key="3">
    <source>
        <dbReference type="Proteomes" id="UP001066276"/>
    </source>
</evidence>
<dbReference type="Proteomes" id="UP001066276">
    <property type="component" value="Chromosome 7"/>
</dbReference>
<evidence type="ECO:0000313" key="2">
    <source>
        <dbReference type="EMBL" id="KAJ1123520.1"/>
    </source>
</evidence>
<name>A0AAV7P8P1_PLEWA</name>
<accession>A0AAV7P8P1</accession>
<comment type="caution">
    <text evidence="2">The sequence shown here is derived from an EMBL/GenBank/DDBJ whole genome shotgun (WGS) entry which is preliminary data.</text>
</comment>
<proteinExistence type="predicted"/>
<protein>
    <submittedName>
        <fullName evidence="2">Uncharacterized protein</fullName>
    </submittedName>
</protein>